<comment type="caution">
    <text evidence="1">The sequence shown here is derived from an EMBL/GenBank/DDBJ whole genome shotgun (WGS) entry which is preliminary data.</text>
</comment>
<accession>A0A199VM18</accession>
<evidence type="ECO:0000313" key="2">
    <source>
        <dbReference type="Proteomes" id="UP000092600"/>
    </source>
</evidence>
<name>A0A199VM18_ANACO</name>
<proteinExistence type="predicted"/>
<dbReference type="EMBL" id="LSRQ01001385">
    <property type="protein sequence ID" value="OAY78053.1"/>
    <property type="molecule type" value="Genomic_DNA"/>
</dbReference>
<protein>
    <submittedName>
        <fullName evidence="1">Uncharacterized protein</fullName>
    </submittedName>
</protein>
<sequence>MHGTPWNIFLDLPPNNRTSPDSSSILSAFAASLSTPYKNSAESPREKETTVRGFCSHPHTYRKVFSQNHIQQVSSYRKNFRYLQKLLLLLVQQLEEERLVCHCSFHSRSPDWQFFRT</sequence>
<dbReference type="AlphaFoldDB" id="A0A199VM18"/>
<organism evidence="1 2">
    <name type="scientific">Ananas comosus</name>
    <name type="common">Pineapple</name>
    <name type="synonym">Ananas ananas</name>
    <dbReference type="NCBI Taxonomy" id="4615"/>
    <lineage>
        <taxon>Eukaryota</taxon>
        <taxon>Viridiplantae</taxon>
        <taxon>Streptophyta</taxon>
        <taxon>Embryophyta</taxon>
        <taxon>Tracheophyta</taxon>
        <taxon>Spermatophyta</taxon>
        <taxon>Magnoliopsida</taxon>
        <taxon>Liliopsida</taxon>
        <taxon>Poales</taxon>
        <taxon>Bromeliaceae</taxon>
        <taxon>Bromelioideae</taxon>
        <taxon>Ananas</taxon>
    </lineage>
</organism>
<feature type="non-terminal residue" evidence="1">
    <location>
        <position position="117"/>
    </location>
</feature>
<dbReference type="Proteomes" id="UP000092600">
    <property type="component" value="Unassembled WGS sequence"/>
</dbReference>
<gene>
    <name evidence="1" type="ORF">ACMD2_17786</name>
</gene>
<reference evidence="1 2" key="1">
    <citation type="journal article" date="2016" name="DNA Res.">
        <title>The draft genome of MD-2 pineapple using hybrid error correction of long reads.</title>
        <authorList>
            <person name="Redwan R.M."/>
            <person name="Saidin A."/>
            <person name="Kumar S.V."/>
        </authorList>
    </citation>
    <scope>NUCLEOTIDE SEQUENCE [LARGE SCALE GENOMIC DNA]</scope>
    <source>
        <strain evidence="2">cv. MD2</strain>
        <tissue evidence="1">Leaf</tissue>
    </source>
</reference>
<evidence type="ECO:0000313" key="1">
    <source>
        <dbReference type="EMBL" id="OAY78053.1"/>
    </source>
</evidence>